<evidence type="ECO:0000256" key="8">
    <source>
        <dbReference type="RuleBase" id="RU003355"/>
    </source>
</evidence>
<evidence type="ECO:0000256" key="3">
    <source>
        <dbReference type="ARBA" id="ARBA00022525"/>
    </source>
</evidence>
<evidence type="ECO:0000256" key="1">
    <source>
        <dbReference type="ARBA" id="ARBA00004613"/>
    </source>
</evidence>
<keyword evidence="3" id="KW-0964">Secreted</keyword>
<keyword evidence="9" id="KW-0472">Membrane</keyword>
<keyword evidence="9" id="KW-0812">Transmembrane</keyword>
<dbReference type="InterPro" id="IPR036852">
    <property type="entry name" value="Peptidase_S8/S53_dom_sf"/>
</dbReference>
<evidence type="ECO:0000256" key="5">
    <source>
        <dbReference type="ARBA" id="ARBA00022801"/>
    </source>
</evidence>
<dbReference type="InterPro" id="IPR000209">
    <property type="entry name" value="Peptidase_S8/S53_dom"/>
</dbReference>
<dbReference type="RefSeq" id="WP_343865657.1">
    <property type="nucleotide sequence ID" value="NZ_BAAACX010000028.1"/>
</dbReference>
<feature type="transmembrane region" description="Helical" evidence="9">
    <location>
        <begin position="7"/>
        <end position="25"/>
    </location>
</feature>
<evidence type="ECO:0000256" key="2">
    <source>
        <dbReference type="ARBA" id="ARBA00011073"/>
    </source>
</evidence>
<dbReference type="PANTHER" id="PTHR43399:SF4">
    <property type="entry name" value="CELL WALL-ASSOCIATED PROTEASE"/>
    <property type="match status" value="1"/>
</dbReference>
<evidence type="ECO:0000313" key="11">
    <source>
        <dbReference type="EMBL" id="GAA0411866.1"/>
    </source>
</evidence>
<comment type="similarity">
    <text evidence="2 7 8">Belongs to the peptidase S8 family.</text>
</comment>
<dbReference type="PRINTS" id="PR00723">
    <property type="entry name" value="SUBTILISIN"/>
</dbReference>
<dbReference type="Pfam" id="PF00082">
    <property type="entry name" value="Peptidase_S8"/>
    <property type="match status" value="1"/>
</dbReference>
<dbReference type="Gene3D" id="3.40.50.200">
    <property type="entry name" value="Peptidase S8/S53 domain"/>
    <property type="match status" value="1"/>
</dbReference>
<organism evidence="11 12">
    <name type="scientific">Paenibacillus motobuensis</name>
    <dbReference type="NCBI Taxonomy" id="295324"/>
    <lineage>
        <taxon>Bacteria</taxon>
        <taxon>Bacillati</taxon>
        <taxon>Bacillota</taxon>
        <taxon>Bacilli</taxon>
        <taxon>Bacillales</taxon>
        <taxon>Paenibacillaceae</taxon>
        <taxon>Paenibacillus</taxon>
    </lineage>
</organism>
<keyword evidence="5 7" id="KW-0378">Hydrolase</keyword>
<dbReference type="InterPro" id="IPR051048">
    <property type="entry name" value="Peptidase_S8/S53_subtilisin"/>
</dbReference>
<dbReference type="PROSITE" id="PS00136">
    <property type="entry name" value="SUBTILASE_ASP"/>
    <property type="match status" value="1"/>
</dbReference>
<feature type="active site" description="Charge relay system" evidence="7">
    <location>
        <position position="385"/>
    </location>
</feature>
<sequence>MKWFRWALVGIAGIAAVAVIGLYPFNEKAPQQSAEQAKPVPGPKEEQRLKQMMLHRDMTATERLIRMDTKGHLRALSEASRKVHTDKLNSRVTELQKGHQQFKSILWYDSASGRTKEIRAAHYKPNNEEQKQIASYISFAKKSLQKGKAYESPAFPQKDPKFYITAEPAKLGGNGVIAVMDLGILGKVKKHQDKNLRLIPYPKEGKYKVESVETDTLRDITVKTGHDNEKASHYYENEIVVTFNRGLTTEDRKKIMNDLHCKPPQKIVNTYIFRSDKMTMNELKDYFLKNWQPDYVEPHYLYMTNETSLDDTPLIPNDMLFSEYQWNLPIIDTTRGWKLSKGNNDVIVGIVDTGVDLQHPDLKGRLLKGYNVDAPDEDPIDDVGHGTHVAGIIAANTNNSEGIAGMMWNGKILPVKALDKSGAGTTYSVAQGIIWATDNGAKVINMSLGNYADAKFLHDAVKYAFDHDVVLVAATGNDNTERPGYPAAYPEVLSVSATDYNLKKASFSNYGDYVDVMAPGESIASTYPDNQYAALSGTSMACPHVTALAALIRSINPDLKNTEVMDIIRKNVIDLGTTGHDKYYGYGQIDVYAALEAAGGGEASLQFWPQAIERKMDRVIERLK</sequence>
<name>A0ABN0YVR8_9BACL</name>
<dbReference type="Proteomes" id="UP001500340">
    <property type="component" value="Unassembled WGS sequence"/>
</dbReference>
<dbReference type="InterPro" id="IPR023828">
    <property type="entry name" value="Peptidase_S8_Ser-AS"/>
</dbReference>
<comment type="subcellular location">
    <subcellularLocation>
        <location evidence="1">Secreted</location>
    </subcellularLocation>
</comment>
<dbReference type="PROSITE" id="PS00137">
    <property type="entry name" value="SUBTILASE_HIS"/>
    <property type="match status" value="1"/>
</dbReference>
<protein>
    <recommendedName>
        <fullName evidence="10">Peptidase S8/S53 domain-containing protein</fullName>
    </recommendedName>
</protein>
<dbReference type="InterPro" id="IPR022398">
    <property type="entry name" value="Peptidase_S8_His-AS"/>
</dbReference>
<evidence type="ECO:0000259" key="10">
    <source>
        <dbReference type="Pfam" id="PF00082"/>
    </source>
</evidence>
<dbReference type="PROSITE" id="PS00138">
    <property type="entry name" value="SUBTILASE_SER"/>
    <property type="match status" value="1"/>
</dbReference>
<proteinExistence type="inferred from homology"/>
<keyword evidence="9" id="KW-1133">Transmembrane helix</keyword>
<dbReference type="PANTHER" id="PTHR43399">
    <property type="entry name" value="SUBTILISIN-RELATED"/>
    <property type="match status" value="1"/>
</dbReference>
<evidence type="ECO:0000313" key="12">
    <source>
        <dbReference type="Proteomes" id="UP001500340"/>
    </source>
</evidence>
<accession>A0ABN0YVR8</accession>
<keyword evidence="6 7" id="KW-0720">Serine protease</keyword>
<evidence type="ECO:0000256" key="4">
    <source>
        <dbReference type="ARBA" id="ARBA00022670"/>
    </source>
</evidence>
<dbReference type="EMBL" id="BAAACX010000028">
    <property type="protein sequence ID" value="GAA0411866.1"/>
    <property type="molecule type" value="Genomic_DNA"/>
</dbReference>
<dbReference type="CDD" id="cd07484">
    <property type="entry name" value="Peptidases_S8_Thermitase_like"/>
    <property type="match status" value="1"/>
</dbReference>
<keyword evidence="12" id="KW-1185">Reference proteome</keyword>
<gene>
    <name evidence="11" type="ORF">GCM10008933_47600</name>
</gene>
<reference evidence="11 12" key="1">
    <citation type="journal article" date="2019" name="Int. J. Syst. Evol. Microbiol.">
        <title>The Global Catalogue of Microorganisms (GCM) 10K type strain sequencing project: providing services to taxonomists for standard genome sequencing and annotation.</title>
        <authorList>
            <consortium name="The Broad Institute Genomics Platform"/>
            <consortium name="The Broad Institute Genome Sequencing Center for Infectious Disease"/>
            <person name="Wu L."/>
            <person name="Ma J."/>
        </authorList>
    </citation>
    <scope>NUCLEOTIDE SEQUENCE [LARGE SCALE GENOMIC DNA]</scope>
    <source>
        <strain evidence="11 12">JCM 12774</strain>
    </source>
</reference>
<feature type="active site" description="Charge relay system" evidence="7">
    <location>
        <position position="539"/>
    </location>
</feature>
<evidence type="ECO:0000256" key="6">
    <source>
        <dbReference type="ARBA" id="ARBA00022825"/>
    </source>
</evidence>
<dbReference type="InterPro" id="IPR023827">
    <property type="entry name" value="Peptidase_S8_Asp-AS"/>
</dbReference>
<feature type="active site" description="Charge relay system" evidence="7">
    <location>
        <position position="352"/>
    </location>
</feature>
<dbReference type="PROSITE" id="PS51892">
    <property type="entry name" value="SUBTILASE"/>
    <property type="match status" value="1"/>
</dbReference>
<dbReference type="InterPro" id="IPR034084">
    <property type="entry name" value="Thermitase-like_dom"/>
</dbReference>
<dbReference type="InterPro" id="IPR015500">
    <property type="entry name" value="Peptidase_S8_subtilisin-rel"/>
</dbReference>
<evidence type="ECO:0000256" key="9">
    <source>
        <dbReference type="SAM" id="Phobius"/>
    </source>
</evidence>
<feature type="domain" description="Peptidase S8/S53" evidence="10">
    <location>
        <begin position="344"/>
        <end position="587"/>
    </location>
</feature>
<keyword evidence="4 7" id="KW-0645">Protease</keyword>
<evidence type="ECO:0000256" key="7">
    <source>
        <dbReference type="PROSITE-ProRule" id="PRU01240"/>
    </source>
</evidence>
<comment type="caution">
    <text evidence="11">The sequence shown here is derived from an EMBL/GenBank/DDBJ whole genome shotgun (WGS) entry which is preliminary data.</text>
</comment>
<dbReference type="SUPFAM" id="SSF52743">
    <property type="entry name" value="Subtilisin-like"/>
    <property type="match status" value="1"/>
</dbReference>